<dbReference type="InterPro" id="IPR038385">
    <property type="entry name" value="Sua5/YwlC_C"/>
</dbReference>
<evidence type="ECO:0000256" key="10">
    <source>
        <dbReference type="ARBA" id="ARBA00022840"/>
    </source>
</evidence>
<dbReference type="SUPFAM" id="SSF55821">
    <property type="entry name" value="YrdC/RibB"/>
    <property type="match status" value="1"/>
</dbReference>
<dbReference type="PIRSF" id="PIRSF004930">
    <property type="entry name" value="Tln_factor_SUA5"/>
    <property type="match status" value="1"/>
</dbReference>
<dbReference type="AlphaFoldDB" id="A0A9J9H7N1"/>
<feature type="binding site" evidence="14">
    <location>
        <position position="229"/>
    </location>
    <ligand>
        <name>ATP</name>
        <dbReference type="ChEBI" id="CHEBI:30616"/>
    </ligand>
</feature>
<keyword evidence="10 13" id="KW-0067">ATP-binding</keyword>
<evidence type="ECO:0000256" key="4">
    <source>
        <dbReference type="ARBA" id="ARBA00015492"/>
    </source>
</evidence>
<feature type="domain" description="YrdC-like" evidence="15">
    <location>
        <begin position="11"/>
        <end position="198"/>
    </location>
</feature>
<dbReference type="Gene3D" id="3.40.50.11030">
    <property type="entry name" value="Threonylcarbamoyl-AMP synthase, C-terminal domain"/>
    <property type="match status" value="1"/>
</dbReference>
<evidence type="ECO:0000256" key="8">
    <source>
        <dbReference type="ARBA" id="ARBA00022695"/>
    </source>
</evidence>
<organism evidence="16 17">
    <name type="scientific">Rhizorhabdus wittichii (strain DSM 6014 / CCUG 31198 / JCM 15750 / NBRC 105917 / EY 4224 / RW1)</name>
    <name type="common">Sphingomonas wittichii</name>
    <dbReference type="NCBI Taxonomy" id="392499"/>
    <lineage>
        <taxon>Bacteria</taxon>
        <taxon>Pseudomonadati</taxon>
        <taxon>Pseudomonadota</taxon>
        <taxon>Alphaproteobacteria</taxon>
        <taxon>Sphingomonadales</taxon>
        <taxon>Sphingomonadaceae</taxon>
        <taxon>Rhizorhabdus</taxon>
    </lineage>
</organism>
<keyword evidence="6 13" id="KW-0808">Transferase</keyword>
<evidence type="ECO:0000259" key="15">
    <source>
        <dbReference type="PROSITE" id="PS51163"/>
    </source>
</evidence>
<dbReference type="GO" id="GO:0005737">
    <property type="term" value="C:cytoplasm"/>
    <property type="evidence" value="ECO:0007669"/>
    <property type="project" value="UniProtKB-SubCell"/>
</dbReference>
<keyword evidence="8 13" id="KW-0548">Nucleotidyltransferase</keyword>
<dbReference type="NCBIfam" id="TIGR00057">
    <property type="entry name" value="L-threonylcarbamoyladenylate synthase"/>
    <property type="match status" value="1"/>
</dbReference>
<dbReference type="OrthoDB" id="9814580at2"/>
<comment type="subcellular location">
    <subcellularLocation>
        <location evidence="1 13">Cytoplasm</location>
    </subcellularLocation>
</comment>
<evidence type="ECO:0000313" key="17">
    <source>
        <dbReference type="Proteomes" id="UP000001989"/>
    </source>
</evidence>
<dbReference type="GO" id="GO:0003725">
    <property type="term" value="F:double-stranded RNA binding"/>
    <property type="evidence" value="ECO:0007669"/>
    <property type="project" value="UniProtKB-UniRule"/>
</dbReference>
<keyword evidence="7 13" id="KW-0819">tRNA processing</keyword>
<dbReference type="Proteomes" id="UP000001989">
    <property type="component" value="Chromosome"/>
</dbReference>
<feature type="binding site" evidence="14">
    <location>
        <position position="140"/>
    </location>
    <ligand>
        <name>L-threonine</name>
        <dbReference type="ChEBI" id="CHEBI:57926"/>
    </ligand>
</feature>
<evidence type="ECO:0000313" key="16">
    <source>
        <dbReference type="EMBL" id="ABQ66448.1"/>
    </source>
</evidence>
<evidence type="ECO:0000256" key="3">
    <source>
        <dbReference type="ARBA" id="ARBA00012584"/>
    </source>
</evidence>
<evidence type="ECO:0000256" key="11">
    <source>
        <dbReference type="ARBA" id="ARBA00029774"/>
    </source>
</evidence>
<dbReference type="PANTHER" id="PTHR17490">
    <property type="entry name" value="SUA5"/>
    <property type="match status" value="1"/>
</dbReference>
<feature type="binding site" evidence="14">
    <location>
        <position position="194"/>
    </location>
    <ligand>
        <name>ATP</name>
        <dbReference type="ChEBI" id="CHEBI:30616"/>
    </ligand>
</feature>
<feature type="binding site" evidence="14">
    <location>
        <position position="142"/>
    </location>
    <ligand>
        <name>L-threonine</name>
        <dbReference type="ChEBI" id="CHEBI:57926"/>
    </ligand>
</feature>
<dbReference type="GO" id="GO:0061710">
    <property type="term" value="F:L-threonylcarbamoyladenylate synthase"/>
    <property type="evidence" value="ECO:0007669"/>
    <property type="project" value="UniProtKB-EC"/>
</dbReference>
<evidence type="ECO:0000256" key="6">
    <source>
        <dbReference type="ARBA" id="ARBA00022679"/>
    </source>
</evidence>
<evidence type="ECO:0000256" key="9">
    <source>
        <dbReference type="ARBA" id="ARBA00022741"/>
    </source>
</evidence>
<feature type="binding site" evidence="14">
    <location>
        <position position="120"/>
    </location>
    <ligand>
        <name>L-threonine</name>
        <dbReference type="ChEBI" id="CHEBI:57926"/>
    </ligand>
</feature>
<feature type="binding site" evidence="14">
    <location>
        <position position="60"/>
    </location>
    <ligand>
        <name>ATP</name>
        <dbReference type="ChEBI" id="CHEBI:30616"/>
    </ligand>
</feature>
<proteinExistence type="inferred from homology"/>
<feature type="binding site" evidence="14">
    <location>
        <position position="56"/>
    </location>
    <ligand>
        <name>ATP</name>
        <dbReference type="ChEBI" id="CHEBI:30616"/>
    </ligand>
</feature>
<dbReference type="PROSITE" id="PS51163">
    <property type="entry name" value="YRDC"/>
    <property type="match status" value="1"/>
</dbReference>
<dbReference type="Pfam" id="PF01300">
    <property type="entry name" value="Sua5_yciO_yrdC"/>
    <property type="match status" value="1"/>
</dbReference>
<comment type="catalytic activity">
    <reaction evidence="12 13">
        <text>L-threonine + hydrogencarbonate + ATP = L-threonylcarbamoyladenylate + diphosphate + H2O</text>
        <dbReference type="Rhea" id="RHEA:36407"/>
        <dbReference type="ChEBI" id="CHEBI:15377"/>
        <dbReference type="ChEBI" id="CHEBI:17544"/>
        <dbReference type="ChEBI" id="CHEBI:30616"/>
        <dbReference type="ChEBI" id="CHEBI:33019"/>
        <dbReference type="ChEBI" id="CHEBI:57926"/>
        <dbReference type="ChEBI" id="CHEBI:73682"/>
        <dbReference type="EC" id="2.7.7.87"/>
    </reaction>
</comment>
<sequence>MTETRILPADPTGIAEAAALIARGLPVGVPTETVYGLAGDATSGEAVAAIYAAKGRPSFNPLIVHVTDLAMAGRVAILPPLARRLAERFWPGPLTMVLPAAPGSPIASLTTAGLPSVAVRMPAHPAIRALILASGRPLAAPSANASGSISATRAEHVARSLAGRITLVLDDGPTAVGIESTIVAVETDRLRLLRPGAIIVEMLAEAAGVAVERRGDGSIEAPGQMASHYAPSKPLRLNAERAKAGEYLIGFGAVAGDVTLSASGRLDEAAARLFDLLHAADQSDAAAIAVAPVPSDGLGLAINDRLQRAAAPR</sequence>
<keyword evidence="17" id="KW-1185">Reference proteome</keyword>
<dbReference type="Pfam" id="PF03481">
    <property type="entry name" value="Sua5_C"/>
    <property type="match status" value="1"/>
</dbReference>
<evidence type="ECO:0000256" key="5">
    <source>
        <dbReference type="ARBA" id="ARBA00022490"/>
    </source>
</evidence>
<evidence type="ECO:0000256" key="13">
    <source>
        <dbReference type="PIRNR" id="PIRNR004930"/>
    </source>
</evidence>
<dbReference type="PANTHER" id="PTHR17490:SF16">
    <property type="entry name" value="THREONYLCARBAMOYL-AMP SYNTHASE"/>
    <property type="match status" value="1"/>
</dbReference>
<dbReference type="KEGG" id="swi:Swit_0075"/>
<dbReference type="InterPro" id="IPR017945">
    <property type="entry name" value="DHBP_synth_RibB-like_a/b_dom"/>
</dbReference>
<dbReference type="InterPro" id="IPR010923">
    <property type="entry name" value="T(6)A37_SUA5"/>
</dbReference>
<feature type="binding site" evidence="14">
    <location>
        <position position="65"/>
    </location>
    <ligand>
        <name>L-threonine</name>
        <dbReference type="ChEBI" id="CHEBI:57926"/>
    </ligand>
</feature>
<gene>
    <name evidence="16" type="ordered locus">Swit_0075</name>
</gene>
<dbReference type="GO" id="GO:0006450">
    <property type="term" value="P:regulation of translational fidelity"/>
    <property type="evidence" value="ECO:0007669"/>
    <property type="project" value="TreeGrafter"/>
</dbReference>
<evidence type="ECO:0000256" key="7">
    <source>
        <dbReference type="ARBA" id="ARBA00022694"/>
    </source>
</evidence>
<dbReference type="InterPro" id="IPR005145">
    <property type="entry name" value="Sua5_C"/>
</dbReference>
<dbReference type="Gene3D" id="3.90.870.10">
    <property type="entry name" value="DHBP synthase"/>
    <property type="match status" value="1"/>
</dbReference>
<keyword evidence="5 13" id="KW-0963">Cytoplasm</keyword>
<dbReference type="EMBL" id="CP000699">
    <property type="protein sequence ID" value="ABQ66448.1"/>
    <property type="molecule type" value="Genomic_DNA"/>
</dbReference>
<feature type="binding site" evidence="14">
    <location>
        <position position="33"/>
    </location>
    <ligand>
        <name>L-threonine</name>
        <dbReference type="ChEBI" id="CHEBI:57926"/>
    </ligand>
</feature>
<keyword evidence="9 13" id="KW-0547">Nucleotide-binding</keyword>
<comment type="function">
    <text evidence="13">Required for the formation of a threonylcarbamoyl group on adenosine at position 37 (t(6)A37) in tRNAs that read codons beginning with adenine.</text>
</comment>
<feature type="binding site" evidence="14">
    <location>
        <position position="150"/>
    </location>
    <ligand>
        <name>ATP</name>
        <dbReference type="ChEBI" id="CHEBI:30616"/>
    </ligand>
</feature>
<dbReference type="GO" id="GO:0005524">
    <property type="term" value="F:ATP binding"/>
    <property type="evidence" value="ECO:0007669"/>
    <property type="project" value="UniProtKB-UniRule"/>
</dbReference>
<reference evidence="16 17" key="1">
    <citation type="journal article" date="2010" name="J. Bacteriol.">
        <title>Genome sequence of the dioxin-mineralizing bacterium Sphingomonas wittichii RW1.</title>
        <authorList>
            <person name="Miller T.R."/>
            <person name="Delcher A.L."/>
            <person name="Salzberg S.L."/>
            <person name="Saunders E."/>
            <person name="Detter J.C."/>
            <person name="Halden R.U."/>
        </authorList>
    </citation>
    <scope>NUCLEOTIDE SEQUENCE [LARGE SCALE GENOMIC DNA]</scope>
    <source>
        <strain evidence="17">DSM 6014 / CCUG 31198 / JCM 15750 / NBRC 105917 / EY 4224 / RW1</strain>
    </source>
</reference>
<comment type="similarity">
    <text evidence="2 13">Belongs to the SUA5 family.</text>
</comment>
<protein>
    <recommendedName>
        <fullName evidence="4 13">Threonylcarbamoyl-AMP synthase</fullName>
        <shortName evidence="13">TC-AMP synthase</shortName>
        <ecNumber evidence="3 13">2.7.7.87</ecNumber>
    </recommendedName>
    <alternativeName>
        <fullName evidence="11 13">L-threonylcarbamoyladenylate synthase</fullName>
    </alternativeName>
</protein>
<evidence type="ECO:0000256" key="1">
    <source>
        <dbReference type="ARBA" id="ARBA00004496"/>
    </source>
</evidence>
<dbReference type="GO" id="GO:0008033">
    <property type="term" value="P:tRNA processing"/>
    <property type="evidence" value="ECO:0007669"/>
    <property type="project" value="UniProtKB-KW"/>
</dbReference>
<evidence type="ECO:0000256" key="14">
    <source>
        <dbReference type="PIRSR" id="PIRSR004930-1"/>
    </source>
</evidence>
<accession>A0A9J9H7N1</accession>
<dbReference type="GO" id="GO:0000049">
    <property type="term" value="F:tRNA binding"/>
    <property type="evidence" value="ECO:0007669"/>
    <property type="project" value="TreeGrafter"/>
</dbReference>
<dbReference type="InterPro" id="IPR006070">
    <property type="entry name" value="Sua5-like_dom"/>
</dbReference>
<feature type="binding site" evidence="14">
    <location>
        <position position="180"/>
    </location>
    <ligand>
        <name>L-threonine</name>
        <dbReference type="ChEBI" id="CHEBI:57926"/>
    </ligand>
</feature>
<evidence type="ECO:0000256" key="12">
    <source>
        <dbReference type="ARBA" id="ARBA00048366"/>
    </source>
</evidence>
<dbReference type="InterPro" id="IPR050156">
    <property type="entry name" value="TC-AMP_synthase_SUA5"/>
</dbReference>
<name>A0A9J9H7N1_RHIWR</name>
<evidence type="ECO:0000256" key="2">
    <source>
        <dbReference type="ARBA" id="ARBA00007663"/>
    </source>
</evidence>
<dbReference type="EC" id="2.7.7.87" evidence="3 13"/>